<feature type="transmembrane region" description="Helical" evidence="1">
    <location>
        <begin position="95"/>
        <end position="119"/>
    </location>
</feature>
<feature type="transmembrane region" description="Helical" evidence="1">
    <location>
        <begin position="20"/>
        <end position="38"/>
    </location>
</feature>
<keyword evidence="1" id="KW-0812">Transmembrane</keyword>
<keyword evidence="1" id="KW-0472">Membrane</keyword>
<keyword evidence="1" id="KW-1133">Transmembrane helix</keyword>
<name>A0A6A6ZYY4_9PLEO</name>
<sequence length="305" mass="33547">MIETRDPSRYQLIDSLHGPGTVGAWLLALVSVLISWTFNPSSRRKDTITVDLLAALLLPVVAAGHVAFLIVRLPVSLAEAFTTQDGAILQLTSAIEAPLCICETFSMAALVLALCCGPWWTSNMKWKRLRFVLVVRLGSWGAENVLFALATTKGIKMEDATLIRPYLFFFTPLVAGVWAYLALLLLVGMLHRVVCAVTDRLDLKLQDHKLYYHGDLDLTICALHGIFAPLSFVCSVGGIFSSSTNDFPKTYTNLLIPKSNIRIGGLDQIVALTGGGIVLLSAVWHAIRREEMGIQESRLRRHCSI</sequence>
<reference evidence="2" key="1">
    <citation type="journal article" date="2020" name="Stud. Mycol.">
        <title>101 Dothideomycetes genomes: a test case for predicting lifestyles and emergence of pathogens.</title>
        <authorList>
            <person name="Haridas S."/>
            <person name="Albert R."/>
            <person name="Binder M."/>
            <person name="Bloem J."/>
            <person name="Labutti K."/>
            <person name="Salamov A."/>
            <person name="Andreopoulos B."/>
            <person name="Baker S."/>
            <person name="Barry K."/>
            <person name="Bills G."/>
            <person name="Bluhm B."/>
            <person name="Cannon C."/>
            <person name="Castanera R."/>
            <person name="Culley D."/>
            <person name="Daum C."/>
            <person name="Ezra D."/>
            <person name="Gonzalez J."/>
            <person name="Henrissat B."/>
            <person name="Kuo A."/>
            <person name="Liang C."/>
            <person name="Lipzen A."/>
            <person name="Lutzoni F."/>
            <person name="Magnuson J."/>
            <person name="Mondo S."/>
            <person name="Nolan M."/>
            <person name="Ohm R."/>
            <person name="Pangilinan J."/>
            <person name="Park H.-J."/>
            <person name="Ramirez L."/>
            <person name="Alfaro M."/>
            <person name="Sun H."/>
            <person name="Tritt A."/>
            <person name="Yoshinaga Y."/>
            <person name="Zwiers L.-H."/>
            <person name="Turgeon B."/>
            <person name="Goodwin S."/>
            <person name="Spatafora J."/>
            <person name="Crous P."/>
            <person name="Grigoriev I."/>
        </authorList>
    </citation>
    <scope>NUCLEOTIDE SEQUENCE</scope>
    <source>
        <strain evidence="2">CBS 113818</strain>
    </source>
</reference>
<feature type="transmembrane region" description="Helical" evidence="1">
    <location>
        <begin position="131"/>
        <end position="150"/>
    </location>
</feature>
<feature type="transmembrane region" description="Helical" evidence="1">
    <location>
        <begin position="50"/>
        <end position="75"/>
    </location>
</feature>
<feature type="transmembrane region" description="Helical" evidence="1">
    <location>
        <begin position="269"/>
        <end position="287"/>
    </location>
</feature>
<dbReference type="AlphaFoldDB" id="A0A6A6ZYY4"/>
<dbReference type="Proteomes" id="UP000799424">
    <property type="component" value="Unassembled WGS sequence"/>
</dbReference>
<evidence type="ECO:0000313" key="3">
    <source>
        <dbReference type="Proteomes" id="UP000799424"/>
    </source>
</evidence>
<accession>A0A6A6ZYY4</accession>
<protein>
    <submittedName>
        <fullName evidence="2">Uncharacterized protein</fullName>
    </submittedName>
</protein>
<evidence type="ECO:0000256" key="1">
    <source>
        <dbReference type="SAM" id="Phobius"/>
    </source>
</evidence>
<feature type="transmembrane region" description="Helical" evidence="1">
    <location>
        <begin position="170"/>
        <end position="195"/>
    </location>
</feature>
<organism evidence="2 3">
    <name type="scientific">Ophiobolus disseminans</name>
    <dbReference type="NCBI Taxonomy" id="1469910"/>
    <lineage>
        <taxon>Eukaryota</taxon>
        <taxon>Fungi</taxon>
        <taxon>Dikarya</taxon>
        <taxon>Ascomycota</taxon>
        <taxon>Pezizomycotina</taxon>
        <taxon>Dothideomycetes</taxon>
        <taxon>Pleosporomycetidae</taxon>
        <taxon>Pleosporales</taxon>
        <taxon>Pleosporineae</taxon>
        <taxon>Phaeosphaeriaceae</taxon>
        <taxon>Ophiobolus</taxon>
    </lineage>
</organism>
<dbReference type="EMBL" id="MU006227">
    <property type="protein sequence ID" value="KAF2825888.1"/>
    <property type="molecule type" value="Genomic_DNA"/>
</dbReference>
<feature type="transmembrane region" description="Helical" evidence="1">
    <location>
        <begin position="216"/>
        <end position="240"/>
    </location>
</feature>
<proteinExistence type="predicted"/>
<dbReference type="OrthoDB" id="2309723at2759"/>
<evidence type="ECO:0000313" key="2">
    <source>
        <dbReference type="EMBL" id="KAF2825888.1"/>
    </source>
</evidence>
<gene>
    <name evidence="2" type="ORF">CC86DRAFT_418471</name>
</gene>
<keyword evidence="3" id="KW-1185">Reference proteome</keyword>